<gene>
    <name evidence="1" type="ORF">MUS1_00005</name>
</gene>
<reference evidence="1 2" key="1">
    <citation type="submission" date="2014-01" db="EMBL/GenBank/DDBJ databases">
        <title>Marinomonas ushuaiensis DSM 15871 Genome Sequencing.</title>
        <authorList>
            <person name="Lai Q."/>
            <person name="Shao Z.S."/>
        </authorList>
    </citation>
    <scope>NUCLEOTIDE SEQUENCE [LARGE SCALE GENOMIC DNA]</scope>
    <source>
        <strain evidence="1 2">DSM 15871</strain>
    </source>
</reference>
<dbReference type="Proteomes" id="UP000054058">
    <property type="component" value="Unassembled WGS sequence"/>
</dbReference>
<sequence>MIKKHFLANKASKQPKIGQITINNGSDGHKKAHFPIGKWALKITV</sequence>
<organism evidence="1 2">
    <name type="scientific">Marinomonas ushuaiensis DSM 15871</name>
    <dbReference type="NCBI Taxonomy" id="1122207"/>
    <lineage>
        <taxon>Bacteria</taxon>
        <taxon>Pseudomonadati</taxon>
        <taxon>Pseudomonadota</taxon>
        <taxon>Gammaproteobacteria</taxon>
        <taxon>Oceanospirillales</taxon>
        <taxon>Oceanospirillaceae</taxon>
        <taxon>Marinomonas</taxon>
    </lineage>
</organism>
<dbReference type="EMBL" id="JAMB01000001">
    <property type="protein sequence ID" value="ETX12659.1"/>
    <property type="molecule type" value="Genomic_DNA"/>
</dbReference>
<protein>
    <submittedName>
        <fullName evidence="1">Uncharacterized protein</fullName>
    </submittedName>
</protein>
<dbReference type="STRING" id="1122207.MUS1_00005"/>
<accession>X7E983</accession>
<comment type="caution">
    <text evidence="1">The sequence shown here is derived from an EMBL/GenBank/DDBJ whole genome shotgun (WGS) entry which is preliminary data.</text>
</comment>
<name>X7E983_9GAMM</name>
<keyword evidence="2" id="KW-1185">Reference proteome</keyword>
<dbReference type="AlphaFoldDB" id="X7E983"/>
<dbReference type="PATRIC" id="fig|1122207.3.peg.1"/>
<proteinExistence type="predicted"/>
<evidence type="ECO:0000313" key="1">
    <source>
        <dbReference type="EMBL" id="ETX12659.1"/>
    </source>
</evidence>
<evidence type="ECO:0000313" key="2">
    <source>
        <dbReference type="Proteomes" id="UP000054058"/>
    </source>
</evidence>